<dbReference type="Pfam" id="PF00294">
    <property type="entry name" value="PfkB"/>
    <property type="match status" value="2"/>
</dbReference>
<reference evidence="6" key="1">
    <citation type="submission" date="2024-07" db="EMBL/GenBank/DDBJ databases">
        <authorList>
            <person name="Yu S.T."/>
        </authorList>
    </citation>
    <scope>NUCLEOTIDE SEQUENCE</scope>
    <source>
        <strain evidence="6">R44</strain>
    </source>
</reference>
<dbReference type="PROSITE" id="PS00584">
    <property type="entry name" value="PFKB_KINASES_2"/>
    <property type="match status" value="1"/>
</dbReference>
<evidence type="ECO:0000256" key="1">
    <source>
        <dbReference type="ARBA" id="ARBA00010688"/>
    </source>
</evidence>
<dbReference type="RefSeq" id="WP_369149456.1">
    <property type="nucleotide sequence ID" value="NZ_CP163444.1"/>
</dbReference>
<feature type="compositionally biased region" description="Pro residues" evidence="4">
    <location>
        <begin position="233"/>
        <end position="245"/>
    </location>
</feature>
<sequence length="441" mass="44300">MVAFLPTRPGRLADVPSFTRAIGGAESNVACALAAAGHRVRWVGRVGRDGFGEHLVDTIAGYGVDVGAVGRDPHRPTGAYFRTDEDRATDAHEVVYYRAGSAASAMSPATVPYASVADARILHLTGITAALSADCLSLMRALTAPRPGRPLVSFDVNHRAGLWRDDSAPEVLLELARRADVVFVGADEAEVLWGVADPAAIREVLAEPAVLVVKGGAGSAVAFERGAASFPTLPLPEPGAPPPGPRASNAGGAGIPARPAFEDTPGGRTGGWGLAPSFGKGRGGGEAPRSGPAPAPDQAPGPATGPAPAPGHTPGAVPGQAPGHAAGHAPGAVPGRARGTATATDTVTPAPAPRVAVVSPVGAGDAFVAGFLSATLRGLGMAARLRHGHLAAAAALAVPGDFAAPPRREHADRLAALDDAAWGTLHLGPGWTGDDQEVRTP</sequence>
<keyword evidence="3 6" id="KW-0418">Kinase</keyword>
<proteinExistence type="inferred from homology"/>
<evidence type="ECO:0000313" key="6">
    <source>
        <dbReference type="EMBL" id="XDQ76813.1"/>
    </source>
</evidence>
<dbReference type="SUPFAM" id="SSF53613">
    <property type="entry name" value="Ribokinase-like"/>
    <property type="match status" value="1"/>
</dbReference>
<dbReference type="InterPro" id="IPR002173">
    <property type="entry name" value="Carboh/pur_kinase_PfkB_CS"/>
</dbReference>
<dbReference type="InterPro" id="IPR050306">
    <property type="entry name" value="PfkB_Carbo_kinase"/>
</dbReference>
<keyword evidence="2" id="KW-0808">Transferase</keyword>
<protein>
    <submittedName>
        <fullName evidence="6">PfkB family carbohydrate kinase</fullName>
    </submittedName>
</protein>
<gene>
    <name evidence="6" type="ORF">AB5J54_25415</name>
</gene>
<dbReference type="CDD" id="cd01166">
    <property type="entry name" value="KdgK"/>
    <property type="match status" value="1"/>
</dbReference>
<dbReference type="EMBL" id="CP163444">
    <property type="protein sequence ID" value="XDQ76813.1"/>
    <property type="molecule type" value="Genomic_DNA"/>
</dbReference>
<feature type="domain" description="Carbohydrate kinase PfkB" evidence="5">
    <location>
        <begin position="10"/>
        <end position="228"/>
    </location>
</feature>
<dbReference type="GO" id="GO:0016301">
    <property type="term" value="F:kinase activity"/>
    <property type="evidence" value="ECO:0007669"/>
    <property type="project" value="UniProtKB-KW"/>
</dbReference>
<dbReference type="InterPro" id="IPR029056">
    <property type="entry name" value="Ribokinase-like"/>
</dbReference>
<evidence type="ECO:0000259" key="5">
    <source>
        <dbReference type="Pfam" id="PF00294"/>
    </source>
</evidence>
<dbReference type="InterPro" id="IPR011611">
    <property type="entry name" value="PfkB_dom"/>
</dbReference>
<organism evidence="6">
    <name type="scientific">Streptomyces sp. R44</name>
    <dbReference type="NCBI Taxonomy" id="3238633"/>
    <lineage>
        <taxon>Bacteria</taxon>
        <taxon>Bacillati</taxon>
        <taxon>Actinomycetota</taxon>
        <taxon>Actinomycetes</taxon>
        <taxon>Kitasatosporales</taxon>
        <taxon>Streptomycetaceae</taxon>
        <taxon>Streptomyces</taxon>
    </lineage>
</organism>
<accession>A0AB39TB79</accession>
<dbReference type="AlphaFoldDB" id="A0AB39TB79"/>
<dbReference type="PANTHER" id="PTHR43085">
    <property type="entry name" value="HEXOKINASE FAMILY MEMBER"/>
    <property type="match status" value="1"/>
</dbReference>
<dbReference type="PANTHER" id="PTHR43085:SF57">
    <property type="entry name" value="CARBOHYDRATE KINASE PFKB DOMAIN-CONTAINING PROTEIN"/>
    <property type="match status" value="1"/>
</dbReference>
<dbReference type="Gene3D" id="3.40.1190.20">
    <property type="match status" value="2"/>
</dbReference>
<feature type="domain" description="Carbohydrate kinase PfkB" evidence="5">
    <location>
        <begin position="343"/>
        <end position="401"/>
    </location>
</feature>
<feature type="compositionally biased region" description="Pro residues" evidence="4">
    <location>
        <begin position="291"/>
        <end position="311"/>
    </location>
</feature>
<name>A0AB39TB79_9ACTN</name>
<comment type="similarity">
    <text evidence="1">Belongs to the carbohydrate kinase PfkB family.</text>
</comment>
<evidence type="ECO:0000256" key="4">
    <source>
        <dbReference type="SAM" id="MobiDB-lite"/>
    </source>
</evidence>
<feature type="compositionally biased region" description="Low complexity" evidence="4">
    <location>
        <begin position="312"/>
        <end position="348"/>
    </location>
</feature>
<evidence type="ECO:0000256" key="3">
    <source>
        <dbReference type="ARBA" id="ARBA00022777"/>
    </source>
</evidence>
<evidence type="ECO:0000256" key="2">
    <source>
        <dbReference type="ARBA" id="ARBA00022679"/>
    </source>
</evidence>
<feature type="region of interest" description="Disordered" evidence="4">
    <location>
        <begin position="229"/>
        <end position="348"/>
    </location>
</feature>